<dbReference type="Proteomes" id="UP001148614">
    <property type="component" value="Unassembled WGS sequence"/>
</dbReference>
<dbReference type="AlphaFoldDB" id="A0A9W8NP40"/>
<evidence type="ECO:0000259" key="1">
    <source>
        <dbReference type="Pfam" id="PF14033"/>
    </source>
</evidence>
<evidence type="ECO:0000259" key="2">
    <source>
        <dbReference type="Pfam" id="PF21666"/>
    </source>
</evidence>
<feature type="domain" description="DUF4246" evidence="2">
    <location>
        <begin position="4"/>
        <end position="74"/>
    </location>
</feature>
<feature type="domain" description="DUF4246" evidence="1">
    <location>
        <begin position="102"/>
        <end position="554"/>
    </location>
</feature>
<sequence>MPSYPGFGLSLRHLPQAEGDLYQTGHHETCLNEVCPLLQVREVAMMHIMDRLTDKVNWETKILKEEIVARWREEALAYPDDVLWNLAADPMIRGELKGIMTEKMFDYCIEELLGKAEYFADTGICPTLDTSIATIVKSDVLVPPELMKVLRESFDRLIKDQSGAPDWHPGTDEKVLNLVHPSLYPLVYNSTKGFPDEVVGVTDAIDKWAGKGTIIRVDENGIDYDEPRYVPKDYWSENFQWLPSNVRLQDDGSVKFTSYINNLHPNKYPEIYSAIEKLVEKALPMWDQCLWTQSKHENLTRPGRLAPRFPLPSDLSDEDGDKWVPSSWKALKSTTPDPAEATMTDEAKWALEDKWREMRQPVIPEPKPFEEAEEINYTPASRLVEKFKESGLQIIVKMASIELTPEKPSYPAGSWHLEGQLNEHICATALYYLESENITTSHLSFRMQTDQYLDEEEPWQNIGQDDYHWAERIHGTELGVTMGTCLQYFGNVETPQGRLLAFPNVFQHAVSPFELVDKTKPGHRRFIALWLVDPHIRIISTANVPPQQQDWWIESIFGRTPESQQAALARLPAEIVQLLEERGFIGQTPLADMQGRLPVELMNMVRAYFSESSPIMSVEEARAHRLKLMKERTVFVDRTNRAMETRSYSFCEH</sequence>
<dbReference type="InterPro" id="IPR049207">
    <property type="entry name" value="DUF4246_N"/>
</dbReference>
<dbReference type="VEuPathDB" id="FungiDB:F4678DRAFT_426585"/>
<dbReference type="EMBL" id="JANPWZ010000038">
    <property type="protein sequence ID" value="KAJ3579992.1"/>
    <property type="molecule type" value="Genomic_DNA"/>
</dbReference>
<dbReference type="Pfam" id="PF14033">
    <property type="entry name" value="DUF4246"/>
    <property type="match status" value="1"/>
</dbReference>
<dbReference type="InterPro" id="IPR049192">
    <property type="entry name" value="DUF4246_C"/>
</dbReference>
<comment type="caution">
    <text evidence="3">The sequence shown here is derived from an EMBL/GenBank/DDBJ whole genome shotgun (WGS) entry which is preliminary data.</text>
</comment>
<evidence type="ECO:0000313" key="4">
    <source>
        <dbReference type="Proteomes" id="UP001148614"/>
    </source>
</evidence>
<dbReference type="PANTHER" id="PTHR33119">
    <property type="entry name" value="IFI3P"/>
    <property type="match status" value="1"/>
</dbReference>
<name>A0A9W8NP40_9PEZI</name>
<organism evidence="3 4">
    <name type="scientific">Xylaria arbuscula</name>
    <dbReference type="NCBI Taxonomy" id="114810"/>
    <lineage>
        <taxon>Eukaryota</taxon>
        <taxon>Fungi</taxon>
        <taxon>Dikarya</taxon>
        <taxon>Ascomycota</taxon>
        <taxon>Pezizomycotina</taxon>
        <taxon>Sordariomycetes</taxon>
        <taxon>Xylariomycetidae</taxon>
        <taxon>Xylariales</taxon>
        <taxon>Xylariaceae</taxon>
        <taxon>Xylaria</taxon>
    </lineage>
</organism>
<reference evidence="3" key="1">
    <citation type="submission" date="2022-07" db="EMBL/GenBank/DDBJ databases">
        <title>Genome Sequence of Xylaria arbuscula.</title>
        <authorList>
            <person name="Buettner E."/>
        </authorList>
    </citation>
    <scope>NUCLEOTIDE SEQUENCE</scope>
    <source>
        <strain evidence="3">VT107</strain>
    </source>
</reference>
<dbReference type="PANTHER" id="PTHR33119:SF1">
    <property type="entry name" value="FE2OG DIOXYGENASE DOMAIN-CONTAINING PROTEIN"/>
    <property type="match status" value="1"/>
</dbReference>
<protein>
    <submittedName>
        <fullName evidence="3">Uncharacterized protein</fullName>
    </submittedName>
</protein>
<proteinExistence type="predicted"/>
<gene>
    <name evidence="3" type="ORF">NPX13_g571</name>
</gene>
<accession>A0A9W8NP40</accession>
<dbReference type="InterPro" id="IPR025340">
    <property type="entry name" value="DUF4246"/>
</dbReference>
<dbReference type="Pfam" id="PF21666">
    <property type="entry name" value="DUF4246_N"/>
    <property type="match status" value="1"/>
</dbReference>
<evidence type="ECO:0000313" key="3">
    <source>
        <dbReference type="EMBL" id="KAJ3579992.1"/>
    </source>
</evidence>
<keyword evidence="4" id="KW-1185">Reference proteome</keyword>